<organism evidence="1 2">
    <name type="scientific">Tectimicrobiota bacterium</name>
    <dbReference type="NCBI Taxonomy" id="2528274"/>
    <lineage>
        <taxon>Bacteria</taxon>
        <taxon>Pseudomonadati</taxon>
        <taxon>Nitrospinota/Tectimicrobiota group</taxon>
        <taxon>Candidatus Tectimicrobiota</taxon>
    </lineage>
</organism>
<name>A0A933GLU9_UNCTE</name>
<protein>
    <submittedName>
        <fullName evidence="1">Type II toxin-antitoxin system HicA family toxin</fullName>
    </submittedName>
</protein>
<dbReference type="InterPro" id="IPR012933">
    <property type="entry name" value="HicA_mRNA_interferase"/>
</dbReference>
<reference evidence="1" key="1">
    <citation type="submission" date="2020-07" db="EMBL/GenBank/DDBJ databases">
        <title>Huge and variable diversity of episymbiotic CPR bacteria and DPANN archaea in groundwater ecosystems.</title>
        <authorList>
            <person name="He C.Y."/>
            <person name="Keren R."/>
            <person name="Whittaker M."/>
            <person name="Farag I.F."/>
            <person name="Doudna J."/>
            <person name="Cate J.H.D."/>
            <person name="Banfield J.F."/>
        </authorList>
    </citation>
    <scope>NUCLEOTIDE SEQUENCE</scope>
    <source>
        <strain evidence="1">NC_groundwater_1482_Ag_S-0.65um_47_24</strain>
    </source>
</reference>
<evidence type="ECO:0000313" key="1">
    <source>
        <dbReference type="EMBL" id="MBI4596287.1"/>
    </source>
</evidence>
<accession>A0A933GLU9</accession>
<dbReference type="GO" id="GO:0003729">
    <property type="term" value="F:mRNA binding"/>
    <property type="evidence" value="ECO:0007669"/>
    <property type="project" value="InterPro"/>
</dbReference>
<proteinExistence type="predicted"/>
<comment type="caution">
    <text evidence="1">The sequence shown here is derived from an EMBL/GenBank/DDBJ whole genome shotgun (WGS) entry which is preliminary data.</text>
</comment>
<evidence type="ECO:0000313" key="2">
    <source>
        <dbReference type="Proteomes" id="UP000772181"/>
    </source>
</evidence>
<dbReference type="Pfam" id="PF07927">
    <property type="entry name" value="HicA_toxin"/>
    <property type="match status" value="1"/>
</dbReference>
<dbReference type="Proteomes" id="UP000772181">
    <property type="component" value="Unassembled WGS sequence"/>
</dbReference>
<sequence length="84" mass="9725">MGRRKKIIHRFLSRPSDFTWQELVSLLNGFGYVQAKAGKTGGSRVRFIHETLPPIILHKPQPMPALKKYQLEQIEETLRKEGLI</sequence>
<dbReference type="EMBL" id="JACQWF010000348">
    <property type="protein sequence ID" value="MBI4596287.1"/>
    <property type="molecule type" value="Genomic_DNA"/>
</dbReference>
<dbReference type="AlphaFoldDB" id="A0A933GLU9"/>
<gene>
    <name evidence="1" type="ORF">HY730_07935</name>
</gene>